<dbReference type="Proteomes" id="UP000006230">
    <property type="component" value="Unassembled WGS sequence"/>
</dbReference>
<protein>
    <recommendedName>
        <fullName evidence="4">Holin-X, holin superfamily III</fullName>
    </recommendedName>
</protein>
<dbReference type="HOGENOM" id="CLU_2155938_0_0_5"/>
<evidence type="ECO:0000313" key="2">
    <source>
        <dbReference type="EMBL" id="EAU46974.1"/>
    </source>
</evidence>
<keyword evidence="1" id="KW-0472">Membrane</keyword>
<keyword evidence="1" id="KW-0812">Transmembrane</keyword>
<comment type="caution">
    <text evidence="2">The sequence shown here is derived from an EMBL/GenBank/DDBJ whole genome shotgun (WGS) entry which is preliminary data.</text>
</comment>
<evidence type="ECO:0000256" key="1">
    <source>
        <dbReference type="SAM" id="Phobius"/>
    </source>
</evidence>
<feature type="transmembrane region" description="Helical" evidence="1">
    <location>
        <begin position="49"/>
        <end position="69"/>
    </location>
</feature>
<dbReference type="eggNOG" id="ENOG5033G5F">
    <property type="taxonomic scope" value="Bacteria"/>
</dbReference>
<dbReference type="Pfam" id="PF07332">
    <property type="entry name" value="Phage_holin_3_6"/>
    <property type="match status" value="1"/>
</dbReference>
<dbReference type="RefSeq" id="WP_007797304.1">
    <property type="nucleotide sequence ID" value="NZ_DS022276.1"/>
</dbReference>
<sequence>MFYALELRLRLIIRRIVFGALALIALIVSAVYFTRAGLVALAELYDPQTALLIVGGIYLALALILLLMANRRKVPAPPPPPATSIASLLEAFLAGRAAGTAAGRRGDDDDD</sequence>
<reference evidence="2 3" key="1">
    <citation type="journal article" date="2010" name="J. Bacteriol.">
        <title>Genome sequences of Pelagibaca bermudensis HTCC2601T and Maritimibacter alkaliphilus HTCC2654T, the type strains of two marine Roseobacter genera.</title>
        <authorList>
            <person name="Thrash J.C."/>
            <person name="Cho J.C."/>
            <person name="Ferriera S."/>
            <person name="Johnson J."/>
            <person name="Vergin K.L."/>
            <person name="Giovannoni S.J."/>
        </authorList>
    </citation>
    <scope>NUCLEOTIDE SEQUENCE [LARGE SCALE GENOMIC DNA]</scope>
    <source>
        <strain evidence="3">DSM 26914 / JCM 13377 / KCTC 12554 / HTCC2601</strain>
    </source>
</reference>
<dbReference type="STRING" id="314265.R2601_17609"/>
<name>Q0FRY5_SALBH</name>
<evidence type="ECO:0008006" key="4">
    <source>
        <dbReference type="Google" id="ProtNLM"/>
    </source>
</evidence>
<keyword evidence="1" id="KW-1133">Transmembrane helix</keyword>
<gene>
    <name evidence="2" type="ORF">R2601_17609</name>
</gene>
<dbReference type="InterPro" id="IPR009937">
    <property type="entry name" value="Phage_holin_3_6"/>
</dbReference>
<dbReference type="AlphaFoldDB" id="Q0FRY5"/>
<keyword evidence="3" id="KW-1185">Reference proteome</keyword>
<evidence type="ECO:0000313" key="3">
    <source>
        <dbReference type="Proteomes" id="UP000006230"/>
    </source>
</evidence>
<accession>Q0FRY5</accession>
<feature type="transmembrane region" description="Helical" evidence="1">
    <location>
        <begin position="12"/>
        <end position="34"/>
    </location>
</feature>
<dbReference type="EMBL" id="AATQ01000010">
    <property type="protein sequence ID" value="EAU46974.1"/>
    <property type="molecule type" value="Genomic_DNA"/>
</dbReference>
<organism evidence="2 3">
    <name type="scientific">Salipiger bermudensis (strain DSM 26914 / JCM 13377 / KCTC 12554 / HTCC2601)</name>
    <name type="common">Pelagibaca bermudensis</name>
    <dbReference type="NCBI Taxonomy" id="314265"/>
    <lineage>
        <taxon>Bacteria</taxon>
        <taxon>Pseudomonadati</taxon>
        <taxon>Pseudomonadota</taxon>
        <taxon>Alphaproteobacteria</taxon>
        <taxon>Rhodobacterales</taxon>
        <taxon>Roseobacteraceae</taxon>
        <taxon>Salipiger</taxon>
    </lineage>
</organism>
<proteinExistence type="predicted"/>